<evidence type="ECO:0000313" key="10">
    <source>
        <dbReference type="EMBL" id="RVT43304.1"/>
    </source>
</evidence>
<evidence type="ECO:0000259" key="7">
    <source>
        <dbReference type="Pfam" id="PF25917"/>
    </source>
</evidence>
<dbReference type="FunFam" id="2.40.420.20:FF:000001">
    <property type="entry name" value="Efflux RND transporter periplasmic adaptor subunit"/>
    <property type="match status" value="1"/>
</dbReference>
<comment type="similarity">
    <text evidence="2">Belongs to the membrane fusion protein (MFP) (TC 8.A.1) family.</text>
</comment>
<dbReference type="EMBL" id="RZUL01000001">
    <property type="protein sequence ID" value="RVT43304.1"/>
    <property type="molecule type" value="Genomic_DNA"/>
</dbReference>
<keyword evidence="11" id="KW-1185">Reference proteome</keyword>
<feature type="domain" description="Multidrug resistance protein MdtA-like beta-barrel" evidence="8">
    <location>
        <begin position="233"/>
        <end position="292"/>
    </location>
</feature>
<dbReference type="OrthoDB" id="9816569at2"/>
<dbReference type="PANTHER" id="PTHR30158">
    <property type="entry name" value="ACRA/E-RELATED COMPONENT OF DRUG EFFLUX TRANSPORTER"/>
    <property type="match status" value="1"/>
</dbReference>
<dbReference type="InterPro" id="IPR058627">
    <property type="entry name" value="MdtA-like_C"/>
</dbReference>
<evidence type="ECO:0000259" key="6">
    <source>
        <dbReference type="Pfam" id="PF25876"/>
    </source>
</evidence>
<feature type="region of interest" description="Disordered" evidence="4">
    <location>
        <begin position="362"/>
        <end position="424"/>
    </location>
</feature>
<dbReference type="Gene3D" id="1.10.287.470">
    <property type="entry name" value="Helix hairpin bin"/>
    <property type="match status" value="1"/>
</dbReference>
<reference evidence="10 11" key="1">
    <citation type="submission" date="2019-01" db="EMBL/GenBank/DDBJ databases">
        <authorList>
            <person name="Chen W.-M."/>
        </authorList>
    </citation>
    <scope>NUCLEOTIDE SEQUENCE [LARGE SCALE GENOMIC DNA]</scope>
    <source>
        <strain evidence="10 11">TLA-22</strain>
    </source>
</reference>
<feature type="domain" description="Multidrug resistance protein MdtA-like barrel-sandwich hybrid" evidence="7">
    <location>
        <begin position="60"/>
        <end position="201"/>
    </location>
</feature>
<proteinExistence type="inferred from homology"/>
<dbReference type="Gene3D" id="2.40.420.20">
    <property type="match status" value="1"/>
</dbReference>
<accession>A0A437JBR0</accession>
<keyword evidence="5" id="KW-0732">Signal</keyword>
<dbReference type="Pfam" id="PF25944">
    <property type="entry name" value="Beta-barrel_RND"/>
    <property type="match status" value="1"/>
</dbReference>
<evidence type="ECO:0000256" key="4">
    <source>
        <dbReference type="SAM" id="MobiDB-lite"/>
    </source>
</evidence>
<organism evidence="10 11">
    <name type="scientific">Sphingobium algorifonticola</name>
    <dbReference type="NCBI Taxonomy" id="2008318"/>
    <lineage>
        <taxon>Bacteria</taxon>
        <taxon>Pseudomonadati</taxon>
        <taxon>Pseudomonadota</taxon>
        <taxon>Alphaproteobacteria</taxon>
        <taxon>Sphingomonadales</taxon>
        <taxon>Sphingomonadaceae</taxon>
        <taxon>Sphingobium</taxon>
    </lineage>
</organism>
<feature type="coiled-coil region" evidence="3">
    <location>
        <begin position="100"/>
        <end position="127"/>
    </location>
</feature>
<comment type="caution">
    <text evidence="10">The sequence shown here is derived from an EMBL/GenBank/DDBJ whole genome shotgun (WGS) entry which is preliminary data.</text>
</comment>
<evidence type="ECO:0000256" key="5">
    <source>
        <dbReference type="SAM" id="SignalP"/>
    </source>
</evidence>
<dbReference type="Gene3D" id="2.40.30.170">
    <property type="match status" value="1"/>
</dbReference>
<dbReference type="PANTHER" id="PTHR30158:SF10">
    <property type="entry name" value="CATION EFFLUX PUMP"/>
    <property type="match status" value="1"/>
</dbReference>
<evidence type="ECO:0000313" key="11">
    <source>
        <dbReference type="Proteomes" id="UP000282977"/>
    </source>
</evidence>
<dbReference type="GO" id="GO:0022857">
    <property type="term" value="F:transmembrane transporter activity"/>
    <property type="evidence" value="ECO:0007669"/>
    <property type="project" value="InterPro"/>
</dbReference>
<feature type="chain" id="PRO_5019035258" evidence="5">
    <location>
        <begin position="21"/>
        <end position="424"/>
    </location>
</feature>
<dbReference type="GO" id="GO:0046677">
    <property type="term" value="P:response to antibiotic"/>
    <property type="evidence" value="ECO:0007669"/>
    <property type="project" value="TreeGrafter"/>
</dbReference>
<sequence>MRLLSPPAASLLLTLTVALAACGQKPPQAPPPPTVTVAAPLVRDVTDWDDYVGRFEAVEDVQVLPRVSGQITQIGFRAGVEVGKGAMLFQIDPRPFRAQLEQARAQLVRSQATLANARSELKRAEDLRKFQAVSQEEYETKLATLRSASADVAAAQATVQARALDVEFTTVRSPISGRVSDKRVAIGDYVNAGQTLLTTVVTVDPIWFSFEGAESLYLKYIRQAAKGERASSRYAANPVEVQLADETGYNWRGRMIFVDNAIDTNSGTIRAHAEIANPRGFLVPGMFGRARLLGSGTYRAMLVPDEAILTDQTRKLVYLVGKDGKTVPRPVETGPMVEGLRVVRTGLKPGEKIVIDGLARLQPGMPVKPRDGKIAPRASAVESRPAAPPSPTVATPADDGPAGNGAAGNGAASDRKAAPAGTAR</sequence>
<feature type="compositionally biased region" description="Low complexity" evidence="4">
    <location>
        <begin position="392"/>
        <end position="401"/>
    </location>
</feature>
<dbReference type="Pfam" id="PF25876">
    <property type="entry name" value="HH_MFP_RND"/>
    <property type="match status" value="1"/>
</dbReference>
<name>A0A437JBR0_9SPHN</name>
<dbReference type="InterPro" id="IPR058626">
    <property type="entry name" value="MdtA-like_b-barrel"/>
</dbReference>
<dbReference type="PROSITE" id="PS51257">
    <property type="entry name" value="PROKAR_LIPOPROTEIN"/>
    <property type="match status" value="1"/>
</dbReference>
<dbReference type="Proteomes" id="UP000282977">
    <property type="component" value="Unassembled WGS sequence"/>
</dbReference>
<dbReference type="InterPro" id="IPR058624">
    <property type="entry name" value="MdtA-like_HH"/>
</dbReference>
<gene>
    <name evidence="10" type="ORF">ENE74_01330</name>
</gene>
<dbReference type="InterPro" id="IPR006143">
    <property type="entry name" value="RND_pump_MFP"/>
</dbReference>
<dbReference type="SUPFAM" id="SSF111369">
    <property type="entry name" value="HlyD-like secretion proteins"/>
    <property type="match status" value="1"/>
</dbReference>
<feature type="domain" description="Multidrug resistance protein MdtA-like alpha-helical hairpin" evidence="6">
    <location>
        <begin position="99"/>
        <end position="168"/>
    </location>
</feature>
<comment type="subcellular location">
    <subcellularLocation>
        <location evidence="1">Cell envelope</location>
    </subcellularLocation>
</comment>
<evidence type="ECO:0000256" key="3">
    <source>
        <dbReference type="SAM" id="Coils"/>
    </source>
</evidence>
<evidence type="ECO:0000259" key="8">
    <source>
        <dbReference type="Pfam" id="PF25944"/>
    </source>
</evidence>
<feature type="domain" description="Multidrug resistance protein MdtA-like C-terminal permuted SH3" evidence="9">
    <location>
        <begin position="300"/>
        <end position="360"/>
    </location>
</feature>
<protein>
    <submittedName>
        <fullName evidence="10">Efflux RND transporter periplasmic adaptor subunit</fullName>
    </submittedName>
</protein>
<dbReference type="Gene3D" id="2.40.50.100">
    <property type="match status" value="1"/>
</dbReference>
<dbReference type="GO" id="GO:0005886">
    <property type="term" value="C:plasma membrane"/>
    <property type="evidence" value="ECO:0007669"/>
    <property type="project" value="TreeGrafter"/>
</dbReference>
<dbReference type="InterPro" id="IPR058625">
    <property type="entry name" value="MdtA-like_BSH"/>
</dbReference>
<dbReference type="RefSeq" id="WP_127688840.1">
    <property type="nucleotide sequence ID" value="NZ_RZUL01000001.1"/>
</dbReference>
<dbReference type="AlphaFoldDB" id="A0A437JBR0"/>
<dbReference type="GO" id="GO:0030313">
    <property type="term" value="C:cell envelope"/>
    <property type="evidence" value="ECO:0007669"/>
    <property type="project" value="UniProtKB-SubCell"/>
</dbReference>
<dbReference type="Pfam" id="PF25917">
    <property type="entry name" value="BSH_RND"/>
    <property type="match status" value="1"/>
</dbReference>
<dbReference type="Pfam" id="PF25967">
    <property type="entry name" value="RND-MFP_C"/>
    <property type="match status" value="1"/>
</dbReference>
<dbReference type="NCBIfam" id="TIGR01730">
    <property type="entry name" value="RND_mfp"/>
    <property type="match status" value="1"/>
</dbReference>
<evidence type="ECO:0000256" key="1">
    <source>
        <dbReference type="ARBA" id="ARBA00004196"/>
    </source>
</evidence>
<evidence type="ECO:0000256" key="2">
    <source>
        <dbReference type="ARBA" id="ARBA00009477"/>
    </source>
</evidence>
<keyword evidence="3" id="KW-0175">Coiled coil</keyword>
<feature type="signal peptide" evidence="5">
    <location>
        <begin position="1"/>
        <end position="20"/>
    </location>
</feature>
<evidence type="ECO:0000259" key="9">
    <source>
        <dbReference type="Pfam" id="PF25967"/>
    </source>
</evidence>